<organism evidence="2 3">
    <name type="scientific">Rhipicephalus microplus</name>
    <name type="common">Cattle tick</name>
    <name type="synonym">Boophilus microplus</name>
    <dbReference type="NCBI Taxonomy" id="6941"/>
    <lineage>
        <taxon>Eukaryota</taxon>
        <taxon>Metazoa</taxon>
        <taxon>Ecdysozoa</taxon>
        <taxon>Arthropoda</taxon>
        <taxon>Chelicerata</taxon>
        <taxon>Arachnida</taxon>
        <taxon>Acari</taxon>
        <taxon>Parasitiformes</taxon>
        <taxon>Ixodida</taxon>
        <taxon>Ixodoidea</taxon>
        <taxon>Ixodidae</taxon>
        <taxon>Rhipicephalinae</taxon>
        <taxon>Rhipicephalus</taxon>
        <taxon>Boophilus</taxon>
    </lineage>
</organism>
<accession>A0A9J6DXW1</accession>
<dbReference type="AlphaFoldDB" id="A0A9J6DXW1"/>
<dbReference type="EMBL" id="JABSTU010000007">
    <property type="protein sequence ID" value="KAH8026902.1"/>
    <property type="molecule type" value="Genomic_DNA"/>
</dbReference>
<keyword evidence="3" id="KW-1185">Reference proteome</keyword>
<comment type="caution">
    <text evidence="2">The sequence shown here is derived from an EMBL/GenBank/DDBJ whole genome shotgun (WGS) entry which is preliminary data.</text>
</comment>
<dbReference type="Proteomes" id="UP000821866">
    <property type="component" value="Unassembled WGS sequence"/>
</dbReference>
<sequence>MSAAATDPSEPPLLRRRDRYPAKVGVAYRLRDFIYRVARKEDQCSSSEEEAFFRWRGSPQKGKGGSRRDPPRQARRRKPTGSGGGVPLLNRPCRERGGMDAFKLEEHGALPSSTDESAKLSELGFGAAAEFGFFEVKKEGYEEKQACYFEPGDYKEYTPLPPYPAEPLASPGSPLAAPPGSPPVALLCALPESSGIANHAGLNKASIKQGEDHHVAAVRAGSSPLSVNFGSAVGGGDVDSPGHRTHGRRMTPALRSLPERQRPSR</sequence>
<name>A0A9J6DXW1_RHIMP</name>
<gene>
    <name evidence="2" type="ORF">HPB51_026237</name>
</gene>
<feature type="region of interest" description="Disordered" evidence="1">
    <location>
        <begin position="229"/>
        <end position="265"/>
    </location>
</feature>
<feature type="region of interest" description="Disordered" evidence="1">
    <location>
        <begin position="40"/>
        <end position="94"/>
    </location>
</feature>
<proteinExistence type="predicted"/>
<protein>
    <submittedName>
        <fullName evidence="2">Uncharacterized protein</fullName>
    </submittedName>
</protein>
<reference evidence="2" key="2">
    <citation type="submission" date="2021-09" db="EMBL/GenBank/DDBJ databases">
        <authorList>
            <person name="Jia N."/>
            <person name="Wang J."/>
            <person name="Shi W."/>
            <person name="Du L."/>
            <person name="Sun Y."/>
            <person name="Zhan W."/>
            <person name="Jiang J."/>
            <person name="Wang Q."/>
            <person name="Zhang B."/>
            <person name="Ji P."/>
            <person name="Sakyi L.B."/>
            <person name="Cui X."/>
            <person name="Yuan T."/>
            <person name="Jiang B."/>
            <person name="Yang W."/>
            <person name="Lam T.T.-Y."/>
            <person name="Chang Q."/>
            <person name="Ding S."/>
            <person name="Wang X."/>
            <person name="Zhu J."/>
            <person name="Ruan X."/>
            <person name="Zhao L."/>
            <person name="Wei J."/>
            <person name="Que T."/>
            <person name="Du C."/>
            <person name="Cheng J."/>
            <person name="Dai P."/>
            <person name="Han X."/>
            <person name="Huang E."/>
            <person name="Gao Y."/>
            <person name="Liu J."/>
            <person name="Shao H."/>
            <person name="Ye R."/>
            <person name="Li L."/>
            <person name="Wei W."/>
            <person name="Wang X."/>
            <person name="Wang C."/>
            <person name="Huo Q."/>
            <person name="Li W."/>
            <person name="Guo W."/>
            <person name="Chen H."/>
            <person name="Chen S."/>
            <person name="Zhou L."/>
            <person name="Zhou L."/>
            <person name="Ni X."/>
            <person name="Tian J."/>
            <person name="Zhou Y."/>
            <person name="Sheng Y."/>
            <person name="Liu T."/>
            <person name="Pan Y."/>
            <person name="Xia L."/>
            <person name="Li J."/>
            <person name="Zhao F."/>
            <person name="Cao W."/>
        </authorList>
    </citation>
    <scope>NUCLEOTIDE SEQUENCE</scope>
    <source>
        <strain evidence="2">Rmic-2018</strain>
        <tissue evidence="2">Larvae</tissue>
    </source>
</reference>
<dbReference type="VEuPathDB" id="VectorBase:LOC119169298"/>
<reference evidence="2" key="1">
    <citation type="journal article" date="2020" name="Cell">
        <title>Large-Scale Comparative Analyses of Tick Genomes Elucidate Their Genetic Diversity and Vector Capacities.</title>
        <authorList>
            <consortium name="Tick Genome and Microbiome Consortium (TIGMIC)"/>
            <person name="Jia N."/>
            <person name="Wang J."/>
            <person name="Shi W."/>
            <person name="Du L."/>
            <person name="Sun Y."/>
            <person name="Zhan W."/>
            <person name="Jiang J.F."/>
            <person name="Wang Q."/>
            <person name="Zhang B."/>
            <person name="Ji P."/>
            <person name="Bell-Sakyi L."/>
            <person name="Cui X.M."/>
            <person name="Yuan T.T."/>
            <person name="Jiang B.G."/>
            <person name="Yang W.F."/>
            <person name="Lam T.T."/>
            <person name="Chang Q.C."/>
            <person name="Ding S.J."/>
            <person name="Wang X.J."/>
            <person name="Zhu J.G."/>
            <person name="Ruan X.D."/>
            <person name="Zhao L."/>
            <person name="Wei J.T."/>
            <person name="Ye R.Z."/>
            <person name="Que T.C."/>
            <person name="Du C.H."/>
            <person name="Zhou Y.H."/>
            <person name="Cheng J.X."/>
            <person name="Dai P.F."/>
            <person name="Guo W.B."/>
            <person name="Han X.H."/>
            <person name="Huang E.J."/>
            <person name="Li L.F."/>
            <person name="Wei W."/>
            <person name="Gao Y.C."/>
            <person name="Liu J.Z."/>
            <person name="Shao H.Z."/>
            <person name="Wang X."/>
            <person name="Wang C.C."/>
            <person name="Yang T.C."/>
            <person name="Huo Q.B."/>
            <person name="Li W."/>
            <person name="Chen H.Y."/>
            <person name="Chen S.E."/>
            <person name="Zhou L.G."/>
            <person name="Ni X.B."/>
            <person name="Tian J.H."/>
            <person name="Sheng Y."/>
            <person name="Liu T."/>
            <person name="Pan Y.S."/>
            <person name="Xia L.Y."/>
            <person name="Li J."/>
            <person name="Zhao F."/>
            <person name="Cao W.C."/>
        </authorList>
    </citation>
    <scope>NUCLEOTIDE SEQUENCE</scope>
    <source>
        <strain evidence="2">Rmic-2018</strain>
    </source>
</reference>
<evidence type="ECO:0000313" key="3">
    <source>
        <dbReference type="Proteomes" id="UP000821866"/>
    </source>
</evidence>
<evidence type="ECO:0000256" key="1">
    <source>
        <dbReference type="SAM" id="MobiDB-lite"/>
    </source>
</evidence>
<evidence type="ECO:0000313" key="2">
    <source>
        <dbReference type="EMBL" id="KAH8026902.1"/>
    </source>
</evidence>